<protein>
    <submittedName>
        <fullName evidence="3">Unannotated protein</fullName>
    </submittedName>
</protein>
<dbReference type="Gene3D" id="1.10.287.110">
    <property type="entry name" value="DnaJ domain"/>
    <property type="match status" value="1"/>
</dbReference>
<dbReference type="PROSITE" id="PS50076">
    <property type="entry name" value="DNAJ_2"/>
    <property type="match status" value="1"/>
</dbReference>
<accession>A0A6J6Q6S6</accession>
<dbReference type="InterPro" id="IPR001623">
    <property type="entry name" value="DnaJ_domain"/>
</dbReference>
<name>A0A6J6Q6S6_9ZZZZ</name>
<organism evidence="3">
    <name type="scientific">freshwater metagenome</name>
    <dbReference type="NCBI Taxonomy" id="449393"/>
    <lineage>
        <taxon>unclassified sequences</taxon>
        <taxon>metagenomes</taxon>
        <taxon>ecological metagenomes</taxon>
    </lineage>
</organism>
<dbReference type="Pfam" id="PF00226">
    <property type="entry name" value="DnaJ"/>
    <property type="match status" value="1"/>
</dbReference>
<feature type="compositionally biased region" description="Low complexity" evidence="1">
    <location>
        <begin position="14"/>
        <end position="23"/>
    </location>
</feature>
<dbReference type="AlphaFoldDB" id="A0A6J6Q6S6"/>
<feature type="domain" description="J" evidence="2">
    <location>
        <begin position="42"/>
        <end position="108"/>
    </location>
</feature>
<reference evidence="3" key="1">
    <citation type="submission" date="2020-05" db="EMBL/GenBank/DDBJ databases">
        <authorList>
            <person name="Chiriac C."/>
            <person name="Salcher M."/>
            <person name="Ghai R."/>
            <person name="Kavagutti S V."/>
        </authorList>
    </citation>
    <scope>NUCLEOTIDE SEQUENCE</scope>
</reference>
<evidence type="ECO:0000256" key="1">
    <source>
        <dbReference type="SAM" id="MobiDB-lite"/>
    </source>
</evidence>
<proteinExistence type="predicted"/>
<dbReference type="PRINTS" id="PR00625">
    <property type="entry name" value="JDOMAIN"/>
</dbReference>
<feature type="region of interest" description="Disordered" evidence="1">
    <location>
        <begin position="1"/>
        <end position="35"/>
    </location>
</feature>
<sequence length="108" mass="12006">MTSQPTEQLKEAEVNTAAATATESPTIQGPPGLFSYPDPTAGPYAALGLTRLATWKEITTAHRILLSELHPDRHVEADQELRDLAERRVRDVNEAFATIRRQRSGKNR</sequence>
<dbReference type="CDD" id="cd06257">
    <property type="entry name" value="DnaJ"/>
    <property type="match status" value="1"/>
</dbReference>
<dbReference type="EMBL" id="CAEZXS010000134">
    <property type="protein sequence ID" value="CAB4704905.1"/>
    <property type="molecule type" value="Genomic_DNA"/>
</dbReference>
<gene>
    <name evidence="3" type="ORF">UFOPK2582_01123</name>
</gene>
<evidence type="ECO:0000313" key="3">
    <source>
        <dbReference type="EMBL" id="CAB4704905.1"/>
    </source>
</evidence>
<dbReference type="SUPFAM" id="SSF46565">
    <property type="entry name" value="Chaperone J-domain"/>
    <property type="match status" value="1"/>
</dbReference>
<dbReference type="SMART" id="SM00271">
    <property type="entry name" value="DnaJ"/>
    <property type="match status" value="1"/>
</dbReference>
<evidence type="ECO:0000259" key="2">
    <source>
        <dbReference type="PROSITE" id="PS50076"/>
    </source>
</evidence>
<dbReference type="InterPro" id="IPR036869">
    <property type="entry name" value="J_dom_sf"/>
</dbReference>